<gene>
    <name evidence="1" type="ORF">QWZ18_31265</name>
</gene>
<accession>A0ABT8AYI8</accession>
<comment type="caution">
    <text evidence="1">The sequence shown here is derived from an EMBL/GenBank/DDBJ whole genome shotgun (WGS) entry which is preliminary data.</text>
</comment>
<evidence type="ECO:0000313" key="2">
    <source>
        <dbReference type="Proteomes" id="UP001244297"/>
    </source>
</evidence>
<dbReference type="EMBL" id="JAUFPT010000140">
    <property type="protein sequence ID" value="MDN3575064.1"/>
    <property type="molecule type" value="Genomic_DNA"/>
</dbReference>
<proteinExistence type="predicted"/>
<dbReference type="Proteomes" id="UP001244297">
    <property type="component" value="Unassembled WGS sequence"/>
</dbReference>
<organism evidence="1 2">
    <name type="scientific">Methylobacterium longum</name>
    <dbReference type="NCBI Taxonomy" id="767694"/>
    <lineage>
        <taxon>Bacteria</taxon>
        <taxon>Pseudomonadati</taxon>
        <taxon>Pseudomonadota</taxon>
        <taxon>Alphaproteobacteria</taxon>
        <taxon>Hyphomicrobiales</taxon>
        <taxon>Methylobacteriaceae</taxon>
        <taxon>Methylobacterium</taxon>
    </lineage>
</organism>
<name>A0ABT8AYI8_9HYPH</name>
<keyword evidence="2" id="KW-1185">Reference proteome</keyword>
<sequence length="64" mass="6758">MTPRERAAFNQGVEAVRQAALIIAVTIEAQDGSQGPRQQAAVAALQALAEGAKDLMLPEPEDRS</sequence>
<reference evidence="2" key="1">
    <citation type="journal article" date="2019" name="Int. J. Syst. Evol. Microbiol.">
        <title>The Global Catalogue of Microorganisms (GCM) 10K type strain sequencing project: providing services to taxonomists for standard genome sequencing and annotation.</title>
        <authorList>
            <consortium name="The Broad Institute Genomics Platform"/>
            <consortium name="The Broad Institute Genome Sequencing Center for Infectious Disease"/>
            <person name="Wu L."/>
            <person name="Ma J."/>
        </authorList>
    </citation>
    <scope>NUCLEOTIDE SEQUENCE [LARGE SCALE GENOMIC DNA]</scope>
    <source>
        <strain evidence="2">CECT 7806</strain>
    </source>
</reference>
<evidence type="ECO:0000313" key="1">
    <source>
        <dbReference type="EMBL" id="MDN3575064.1"/>
    </source>
</evidence>
<protein>
    <submittedName>
        <fullName evidence="1">Uncharacterized protein</fullName>
    </submittedName>
</protein>
<dbReference type="RefSeq" id="WP_238293440.1">
    <property type="nucleotide sequence ID" value="NZ_BPQS01000069.1"/>
</dbReference>